<feature type="region of interest" description="Disordered" evidence="8">
    <location>
        <begin position="150"/>
        <end position="181"/>
    </location>
</feature>
<sequence>MATLYGSNSGVRRGGHESFPNVNRAQDIVECGDTEHTKNYCWDKYGRPIYANEASLPMPLQVDSIVPGTLPSSVTGPVILVVSKADGDEEVTAAGNNIVGIVLLQELPHLSHLGEKVVFLTCEDDDKVSDMKKLTGKSVRLEASSAGVNIIPSSSDNTNDDFPGTNISSRGPATVGTLSENSSSSSNVITFSSNQGLSTGGVILLADSSGQTSGAKAAACGRLASLAAVANKAKVIGGSSTSDLASLSILRLVSGLDLPDLCCTLEWICEDL</sequence>
<evidence type="ECO:0000256" key="2">
    <source>
        <dbReference type="ARBA" id="ARBA00022679"/>
    </source>
</evidence>
<reference evidence="10 11" key="1">
    <citation type="submission" date="2024-02" db="EMBL/GenBank/DDBJ databases">
        <authorList>
            <person name="Vignale AGUSTIN F."/>
            <person name="Sosa J E."/>
            <person name="Modenutti C."/>
        </authorList>
    </citation>
    <scope>NUCLEOTIDE SEQUENCE [LARGE SCALE GENOMIC DNA]</scope>
</reference>
<keyword evidence="2" id="KW-0808">Transferase</keyword>
<dbReference type="Proteomes" id="UP001642360">
    <property type="component" value="Unassembled WGS sequence"/>
</dbReference>
<evidence type="ECO:0000256" key="5">
    <source>
        <dbReference type="ARBA" id="ARBA00022777"/>
    </source>
</evidence>
<comment type="cofactor">
    <cofactor evidence="1">
        <name>Mg(2+)</name>
        <dbReference type="ChEBI" id="CHEBI:18420"/>
    </cofactor>
</comment>
<dbReference type="EMBL" id="CAUOFW020003436">
    <property type="protein sequence ID" value="CAK9159974.1"/>
    <property type="molecule type" value="Genomic_DNA"/>
</dbReference>
<evidence type="ECO:0000256" key="7">
    <source>
        <dbReference type="ARBA" id="ARBA00022842"/>
    </source>
</evidence>
<dbReference type="GO" id="GO:0046872">
    <property type="term" value="F:metal ion binding"/>
    <property type="evidence" value="ECO:0007669"/>
    <property type="project" value="UniProtKB-KW"/>
</dbReference>
<comment type="caution">
    <text evidence="10">The sequence shown here is derived from an EMBL/GenBank/DDBJ whole genome shotgun (WGS) entry which is preliminary data.</text>
</comment>
<evidence type="ECO:0000259" key="9">
    <source>
        <dbReference type="Pfam" id="PF22973"/>
    </source>
</evidence>
<feature type="domain" description="Alpha-glucan water dikinase phosphohistidine-like" evidence="9">
    <location>
        <begin position="61"/>
        <end position="156"/>
    </location>
</feature>
<evidence type="ECO:0000256" key="6">
    <source>
        <dbReference type="ARBA" id="ARBA00022840"/>
    </source>
</evidence>
<gene>
    <name evidence="10" type="ORF">ILEXP_LOCUS28697</name>
</gene>
<keyword evidence="3" id="KW-0479">Metal-binding</keyword>
<protein>
    <recommendedName>
        <fullName evidence="9">Alpha-glucan water dikinase phosphohistidine-like domain-containing protein</fullName>
    </recommendedName>
</protein>
<evidence type="ECO:0000256" key="8">
    <source>
        <dbReference type="SAM" id="MobiDB-lite"/>
    </source>
</evidence>
<name>A0ABC8SS46_9AQUA</name>
<dbReference type="InterPro" id="IPR054481">
    <property type="entry name" value="GWD1_pHisD"/>
</dbReference>
<accession>A0ABC8SS46</accession>
<keyword evidence="5" id="KW-0418">Kinase</keyword>
<keyword evidence="6" id="KW-0067">ATP-binding</keyword>
<proteinExistence type="predicted"/>
<dbReference type="PANTHER" id="PTHR47453">
    <property type="entry name" value="PHOSPHOGLUCAN, WATER DIKINASE, CHLOROPLASTIC"/>
    <property type="match status" value="1"/>
</dbReference>
<dbReference type="GO" id="GO:0016301">
    <property type="term" value="F:kinase activity"/>
    <property type="evidence" value="ECO:0007669"/>
    <property type="project" value="UniProtKB-KW"/>
</dbReference>
<evidence type="ECO:0000313" key="11">
    <source>
        <dbReference type="Proteomes" id="UP001642360"/>
    </source>
</evidence>
<evidence type="ECO:0000256" key="3">
    <source>
        <dbReference type="ARBA" id="ARBA00022723"/>
    </source>
</evidence>
<keyword evidence="11" id="KW-1185">Reference proteome</keyword>
<dbReference type="PANTHER" id="PTHR47453:SF1">
    <property type="entry name" value="PHOSPHOGLUCAN, WATER DIKINASE, CHLOROPLASTIC"/>
    <property type="match status" value="1"/>
</dbReference>
<keyword evidence="4" id="KW-0547">Nucleotide-binding</keyword>
<dbReference type="GO" id="GO:0005524">
    <property type="term" value="F:ATP binding"/>
    <property type="evidence" value="ECO:0007669"/>
    <property type="project" value="UniProtKB-KW"/>
</dbReference>
<organism evidence="10 11">
    <name type="scientific">Ilex paraguariensis</name>
    <name type="common">yerba mate</name>
    <dbReference type="NCBI Taxonomy" id="185542"/>
    <lineage>
        <taxon>Eukaryota</taxon>
        <taxon>Viridiplantae</taxon>
        <taxon>Streptophyta</taxon>
        <taxon>Embryophyta</taxon>
        <taxon>Tracheophyta</taxon>
        <taxon>Spermatophyta</taxon>
        <taxon>Magnoliopsida</taxon>
        <taxon>eudicotyledons</taxon>
        <taxon>Gunneridae</taxon>
        <taxon>Pentapetalae</taxon>
        <taxon>asterids</taxon>
        <taxon>campanulids</taxon>
        <taxon>Aquifoliales</taxon>
        <taxon>Aquifoliaceae</taxon>
        <taxon>Ilex</taxon>
    </lineage>
</organism>
<evidence type="ECO:0000256" key="1">
    <source>
        <dbReference type="ARBA" id="ARBA00001946"/>
    </source>
</evidence>
<dbReference type="Pfam" id="PF22973">
    <property type="entry name" value="GWD1_pHisD"/>
    <property type="match status" value="1"/>
</dbReference>
<keyword evidence="7" id="KW-0460">Magnesium</keyword>
<dbReference type="AlphaFoldDB" id="A0ABC8SS46"/>
<evidence type="ECO:0000313" key="10">
    <source>
        <dbReference type="EMBL" id="CAK9159974.1"/>
    </source>
</evidence>
<evidence type="ECO:0000256" key="4">
    <source>
        <dbReference type="ARBA" id="ARBA00022741"/>
    </source>
</evidence>